<keyword evidence="2" id="KW-0378">Hydrolase</keyword>
<dbReference type="GO" id="GO:0016787">
    <property type="term" value="F:hydrolase activity"/>
    <property type="evidence" value="ECO:0007669"/>
    <property type="project" value="UniProtKB-KW"/>
</dbReference>
<reference evidence="2 3" key="1">
    <citation type="submission" date="2024-01" db="EMBL/GenBank/DDBJ databases">
        <title>Genome insights into Plantactinospora sonchi sp. nov.</title>
        <authorList>
            <person name="Wang L."/>
        </authorList>
    </citation>
    <scope>NUCLEOTIDE SEQUENCE [LARGE SCALE GENOMIC DNA]</scope>
    <source>
        <strain evidence="2 3">NEAU-QY2</strain>
    </source>
</reference>
<evidence type="ECO:0000313" key="3">
    <source>
        <dbReference type="Proteomes" id="UP001332243"/>
    </source>
</evidence>
<dbReference type="SUPFAM" id="SSF53474">
    <property type="entry name" value="alpha/beta-Hydrolases"/>
    <property type="match status" value="1"/>
</dbReference>
<evidence type="ECO:0000313" key="2">
    <source>
        <dbReference type="EMBL" id="MEE6259367.1"/>
    </source>
</evidence>
<organism evidence="2 3">
    <name type="scientific">Plantactinospora sonchi</name>
    <dbReference type="NCBI Taxonomy" id="1544735"/>
    <lineage>
        <taxon>Bacteria</taxon>
        <taxon>Bacillati</taxon>
        <taxon>Actinomycetota</taxon>
        <taxon>Actinomycetes</taxon>
        <taxon>Micromonosporales</taxon>
        <taxon>Micromonosporaceae</taxon>
        <taxon>Plantactinospora</taxon>
    </lineage>
</organism>
<dbReference type="InterPro" id="IPR053145">
    <property type="entry name" value="AB_hydrolase_Est10"/>
</dbReference>
<dbReference type="EMBL" id="JAZGQK010000010">
    <property type="protein sequence ID" value="MEE6259367.1"/>
    <property type="molecule type" value="Genomic_DNA"/>
</dbReference>
<proteinExistence type="predicted"/>
<dbReference type="Pfam" id="PF12146">
    <property type="entry name" value="Hydrolase_4"/>
    <property type="match status" value="1"/>
</dbReference>
<accession>A0ABU7RS89</accession>
<dbReference type="PANTHER" id="PTHR43265">
    <property type="entry name" value="ESTERASE ESTD"/>
    <property type="match status" value="1"/>
</dbReference>
<sequence>MTMPEDPATQAQAAVAAAWAPPPYAEPDHFTEHEVTVGRGPLAVPGTLSVPNRQGTTAAGVVLLSGGGPFDRDETSGPNKPLKDLAWGLASRGVAVLRFDKATFAHREVAGAPDLTMSKEYVPHAVEAVGLLRRHPAVDPARVFVLGHSMGGKIAPQVATAEPAIAGLVILAGDTGPMHHAAIRVVSHLAAVVPDQVPQSAVDTFTRQAALVDSPCLTPSTPATDLPFGLPAAYWLELRDYDPVAIAAALGKPMLILQGGRDYQVTVADDLTRWQAGLAGRPEVTIRVYDADNHLFFPGSGPSTPTEYLQPQHVDPAVVSDIADWLRHTQP</sequence>
<dbReference type="Proteomes" id="UP001332243">
    <property type="component" value="Unassembled WGS sequence"/>
</dbReference>
<dbReference type="Gene3D" id="3.40.50.1820">
    <property type="entry name" value="alpha/beta hydrolase"/>
    <property type="match status" value="1"/>
</dbReference>
<comment type="caution">
    <text evidence="2">The sequence shown here is derived from an EMBL/GenBank/DDBJ whole genome shotgun (WGS) entry which is preliminary data.</text>
</comment>
<dbReference type="InterPro" id="IPR029058">
    <property type="entry name" value="AB_hydrolase_fold"/>
</dbReference>
<protein>
    <submittedName>
        <fullName evidence="2">Alpha/beta fold hydrolase</fullName>
    </submittedName>
</protein>
<gene>
    <name evidence="2" type="ORF">V1633_12800</name>
</gene>
<dbReference type="InterPro" id="IPR022742">
    <property type="entry name" value="Hydrolase_4"/>
</dbReference>
<feature type="domain" description="Serine aminopeptidase S33" evidence="1">
    <location>
        <begin position="83"/>
        <end position="294"/>
    </location>
</feature>
<evidence type="ECO:0000259" key="1">
    <source>
        <dbReference type="Pfam" id="PF12146"/>
    </source>
</evidence>
<keyword evidence="3" id="KW-1185">Reference proteome</keyword>
<dbReference type="RefSeq" id="WP_331214491.1">
    <property type="nucleotide sequence ID" value="NZ_JAZGQK010000010.1"/>
</dbReference>
<name>A0ABU7RS89_9ACTN</name>
<dbReference type="PANTHER" id="PTHR43265:SF1">
    <property type="entry name" value="ESTERASE ESTD"/>
    <property type="match status" value="1"/>
</dbReference>